<feature type="domain" description="EGF-like" evidence="2">
    <location>
        <begin position="187"/>
        <end position="232"/>
    </location>
</feature>
<sequence length="1411" mass="149251">MRTKILLTILFFSQLLSLGLAIDYTVNPVNPAQGANTAAQAQPSNTGVCNNGFGWNGQVCVPCMQVKNGYCTCTKYGGCDTKVCDSSIPTCQVLTNGQNSYILLRATGCSTYAWGDSNTSVICTQCATGYFLVAGICVQSNNCAQMNLVTGTCDTCVDGYYFTQNFQLQTLQSWDYFLNINQVICNKCLDNCKICTSGYTCVQCNDQYYWSPTQSKSALSSSQNDANAGQCLACSANITNCIKCQNSTVCDKCQDGYYYTAASDQTNKDTCTKCMDHCLSCSNSDTCDTCDTVNNYIYLQTTNQNSCALCTSISGCQTCSTQGGQLTCTACSTGYVFDSNNVCQKCDVNCASNQCSYTNNQVQCSNCVQYYVLKSSTSCVACPNGCQSCSYSDQAQTQITCGQCFDTYYKDDNGACLLCSSQITNCQKCSYNSQNNPSVTCSSCSTNTKLTNDSLQCQSAPANCLSYTVTSSTNTAQCSTCADTYYLDGGACLTCTSASVDVNALRCSKANGTITVIQCQNGYFLFNNACVSAKEQNTQATNLTLETCLTIATGKQCASCLPAALGTNPPQNGVCSYCNCSSNKGDCTPTVNGANSSVTCSPNPTCLPGFYLNGQSCLPCQSTAGNITGQETCCGLGLIFKSGAPNSCTPQGATGKQQLLASNASGYTCDIGYYYNTNNKACETCISNCDSCADATTCKTCSLNYTLLKTSNGVSCVLIKCLVVDSTKGCTACQYGFYLQNINGIGYCLQCLSPLTNSICRAYSNQAPNVTVTPAASVAVSSNPSYVCANGYYWNSQYCSPCKAVSTTGKNTSPNGYCICSTYMDCTSIVCNTGYALVQNTCQEIPKGCSTYVISNDGTTLICTACTASYSLISNICVPSQNCQQFSTTTGNCSQCASGYYLNWQYNSFVSQVSTDANPYFNNFPSQCSACTISNCMTCTGPTVCTTCQTGYFWQTSQYLQQPSNGSQGSCQPCMQGCQTCSNNQSCQTCFSGYYMVYPYSGINYCQLCSTVAAISNCLTCDTSQTAPHAQSLVPTCRSCPSGYYLYSGKCVICSGGCLACDADNSCTQCVSQGYAYDQTNKKCVACSTITGCTSCSYSGTQLNCSACADTYYRNTNNNITTCSLCSSVAGKNYLRCVSSTSPTQCQDNYYLNGSSCLAQTNNKCLTYDGSSGCTSCVTGYIIVGNSCQLCTSTNAQCVKCQVIANTGSSQSASLQCAACTTGYYLTTSFGCTACPNVKGCEACNSAGCQICSSGYYPTAVTTDSNNSTGTTTSNNTVTCNNCVSNCSICQQANSCTKCADGYFLVTTTSSGTTSVTTSSCFACQPECQTCVAPGTTCTSCIAGYVFQNGGCVTLTQANCYSVGTNGCDICKYGYYLNNGVCYQCLNPQADFLCTNPVDNLLTSATTTQQQ</sequence>
<feature type="domain" description="EGF-like" evidence="2">
    <location>
        <begin position="1190"/>
        <end position="1233"/>
    </location>
</feature>
<evidence type="ECO:0000259" key="2">
    <source>
        <dbReference type="SMART" id="SM00181"/>
    </source>
</evidence>
<feature type="signal peptide" evidence="1">
    <location>
        <begin position="1"/>
        <end position="21"/>
    </location>
</feature>
<comment type="caution">
    <text evidence="3">The sequence shown here is derived from an EMBL/GenBank/DDBJ whole genome shotgun (WGS) entry which is preliminary data.</text>
</comment>
<feature type="domain" description="EGF-like" evidence="2">
    <location>
        <begin position="418"/>
        <end position="458"/>
    </location>
</feature>
<gene>
    <name evidence="3" type="ORF">POCTA_138.1.T0860165</name>
</gene>
<feature type="domain" description="EGF-like" evidence="2">
    <location>
        <begin position="574"/>
        <end position="618"/>
    </location>
</feature>
<feature type="domain" description="EGF-like" evidence="2">
    <location>
        <begin position="345"/>
        <end position="380"/>
    </location>
</feature>
<keyword evidence="4" id="KW-1185">Reference proteome</keyword>
<dbReference type="InterPro" id="IPR052798">
    <property type="entry name" value="Giardia_VSA"/>
</dbReference>
<feature type="domain" description="EGF-like" evidence="2">
    <location>
        <begin position="309"/>
        <end position="344"/>
    </location>
</feature>
<evidence type="ECO:0000256" key="1">
    <source>
        <dbReference type="SAM" id="SignalP"/>
    </source>
</evidence>
<dbReference type="PANTHER" id="PTHR23275:SF100">
    <property type="entry name" value="EGF-LIKE DOMAIN-CONTAINING PROTEIN"/>
    <property type="match status" value="1"/>
</dbReference>
<dbReference type="OrthoDB" id="300641at2759"/>
<name>A0A8S1WJ28_PAROT</name>
<protein>
    <recommendedName>
        <fullName evidence="2">EGF-like domain-containing protein</fullName>
    </recommendedName>
</protein>
<feature type="domain" description="EGF-like" evidence="2">
    <location>
        <begin position="233"/>
        <end position="272"/>
    </location>
</feature>
<dbReference type="InterPro" id="IPR000742">
    <property type="entry name" value="EGF"/>
</dbReference>
<feature type="domain" description="EGF-like" evidence="2">
    <location>
        <begin position="681"/>
        <end position="717"/>
    </location>
</feature>
<feature type="domain" description="EGF-like" evidence="2">
    <location>
        <begin position="1323"/>
        <end position="1353"/>
    </location>
</feature>
<organism evidence="3 4">
    <name type="scientific">Paramecium octaurelia</name>
    <dbReference type="NCBI Taxonomy" id="43137"/>
    <lineage>
        <taxon>Eukaryota</taxon>
        <taxon>Sar</taxon>
        <taxon>Alveolata</taxon>
        <taxon>Ciliophora</taxon>
        <taxon>Intramacronucleata</taxon>
        <taxon>Oligohymenophorea</taxon>
        <taxon>Peniculida</taxon>
        <taxon>Parameciidae</taxon>
        <taxon>Paramecium</taxon>
    </lineage>
</organism>
<feature type="domain" description="EGF-like" evidence="2">
    <location>
        <begin position="1282"/>
        <end position="1322"/>
    </location>
</feature>
<evidence type="ECO:0000313" key="3">
    <source>
        <dbReference type="EMBL" id="CAD8185806.1"/>
    </source>
</evidence>
<accession>A0A8S1WJ28</accession>
<reference evidence="3" key="1">
    <citation type="submission" date="2021-01" db="EMBL/GenBank/DDBJ databases">
        <authorList>
            <consortium name="Genoscope - CEA"/>
            <person name="William W."/>
        </authorList>
    </citation>
    <scope>NUCLEOTIDE SEQUENCE</scope>
</reference>
<feature type="domain" description="EGF-like" evidence="2">
    <location>
        <begin position="841"/>
        <end position="878"/>
    </location>
</feature>
<dbReference type="SMART" id="SM00181">
    <property type="entry name" value="EGF"/>
    <property type="match status" value="14"/>
</dbReference>
<feature type="domain" description="EGF-like" evidence="2">
    <location>
        <begin position="78"/>
        <end position="138"/>
    </location>
</feature>
<dbReference type="OMA" id="NRYREDC"/>
<feature type="domain" description="EGF-like" evidence="2">
    <location>
        <begin position="973"/>
        <end position="1007"/>
    </location>
</feature>
<dbReference type="SMART" id="SM00261">
    <property type="entry name" value="FU"/>
    <property type="match status" value="12"/>
</dbReference>
<dbReference type="Proteomes" id="UP000683925">
    <property type="component" value="Unassembled WGS sequence"/>
</dbReference>
<dbReference type="InterPro" id="IPR006212">
    <property type="entry name" value="Furin_repeat"/>
</dbReference>
<keyword evidence="1" id="KW-0732">Signal</keyword>
<feature type="chain" id="PRO_5035863175" description="EGF-like domain-containing protein" evidence="1">
    <location>
        <begin position="22"/>
        <end position="1411"/>
    </location>
</feature>
<dbReference type="EMBL" id="CAJJDP010000085">
    <property type="protein sequence ID" value="CAD8185806.1"/>
    <property type="molecule type" value="Genomic_DNA"/>
</dbReference>
<dbReference type="PANTHER" id="PTHR23275">
    <property type="entry name" value="CABRIOLET.-RELATED"/>
    <property type="match status" value="1"/>
</dbReference>
<evidence type="ECO:0000313" key="4">
    <source>
        <dbReference type="Proteomes" id="UP000683925"/>
    </source>
</evidence>
<feature type="domain" description="EGF-like" evidence="2">
    <location>
        <begin position="1008"/>
        <end position="1052"/>
    </location>
</feature>
<proteinExistence type="predicted"/>